<keyword evidence="2" id="KW-0812">Transmembrane</keyword>
<proteinExistence type="predicted"/>
<reference evidence="3 4" key="1">
    <citation type="submission" date="2019-03" db="EMBL/GenBank/DDBJ databases">
        <title>Draft genome sequences of novel Actinobacteria.</title>
        <authorList>
            <person name="Sahin N."/>
            <person name="Ay H."/>
            <person name="Saygin H."/>
        </authorList>
    </citation>
    <scope>NUCLEOTIDE SEQUENCE [LARGE SCALE GENOMIC DNA]</scope>
    <source>
        <strain evidence="3 4">JCM 13523</strain>
    </source>
</reference>
<comment type="caution">
    <text evidence="3">The sequence shown here is derived from an EMBL/GenBank/DDBJ whole genome shotgun (WGS) entry which is preliminary data.</text>
</comment>
<protein>
    <submittedName>
        <fullName evidence="3">Uncharacterized protein</fullName>
    </submittedName>
</protein>
<dbReference type="AlphaFoldDB" id="A0A4R4ZLN8"/>
<name>A0A4R4ZLN8_9ACTN</name>
<evidence type="ECO:0000256" key="2">
    <source>
        <dbReference type="SAM" id="Phobius"/>
    </source>
</evidence>
<keyword evidence="2" id="KW-0472">Membrane</keyword>
<sequence length="70" mass="7716">MWAFLSRRFWLWVALSVGAPLVSWLIGKASERLESRNGPTRVSDTLKKAGGVVGRQARGPLSRGRSAARH</sequence>
<feature type="transmembrane region" description="Helical" evidence="2">
    <location>
        <begin position="9"/>
        <end position="27"/>
    </location>
</feature>
<keyword evidence="2" id="KW-1133">Transmembrane helix</keyword>
<feature type="region of interest" description="Disordered" evidence="1">
    <location>
        <begin position="34"/>
        <end position="70"/>
    </location>
</feature>
<keyword evidence="4" id="KW-1185">Reference proteome</keyword>
<evidence type="ECO:0000313" key="4">
    <source>
        <dbReference type="Proteomes" id="UP000295124"/>
    </source>
</evidence>
<evidence type="ECO:0000313" key="3">
    <source>
        <dbReference type="EMBL" id="TDD57742.1"/>
    </source>
</evidence>
<evidence type="ECO:0000256" key="1">
    <source>
        <dbReference type="SAM" id="MobiDB-lite"/>
    </source>
</evidence>
<accession>A0A4R4ZLN8</accession>
<dbReference type="Proteomes" id="UP000295124">
    <property type="component" value="Unassembled WGS sequence"/>
</dbReference>
<organism evidence="3 4">
    <name type="scientific">Kribbella antibiotica</name>
    <dbReference type="NCBI Taxonomy" id="190195"/>
    <lineage>
        <taxon>Bacteria</taxon>
        <taxon>Bacillati</taxon>
        <taxon>Actinomycetota</taxon>
        <taxon>Actinomycetes</taxon>
        <taxon>Propionibacteriales</taxon>
        <taxon>Kribbellaceae</taxon>
        <taxon>Kribbella</taxon>
    </lineage>
</organism>
<dbReference type="EMBL" id="SMKX01000066">
    <property type="protein sequence ID" value="TDD57742.1"/>
    <property type="molecule type" value="Genomic_DNA"/>
</dbReference>
<dbReference type="OrthoDB" id="4871678at2"/>
<dbReference type="RefSeq" id="WP_132170387.1">
    <property type="nucleotide sequence ID" value="NZ_SMKX01000066.1"/>
</dbReference>
<gene>
    <name evidence="3" type="ORF">E1263_22165</name>
</gene>